<dbReference type="GO" id="GO:0015679">
    <property type="term" value="P:plasma membrane copper ion transport"/>
    <property type="evidence" value="ECO:0007669"/>
    <property type="project" value="TreeGrafter"/>
</dbReference>
<dbReference type="GO" id="GO:0046914">
    <property type="term" value="F:transition metal ion binding"/>
    <property type="evidence" value="ECO:0007669"/>
    <property type="project" value="TreeGrafter"/>
</dbReference>
<dbReference type="PANTHER" id="PTHR30097">
    <property type="entry name" value="CATION EFFLUX SYSTEM PROTEIN CUSB"/>
    <property type="match status" value="1"/>
</dbReference>
<dbReference type="AlphaFoldDB" id="A0A1W1EDG2"/>
<feature type="compositionally biased region" description="Basic and acidic residues" evidence="2">
    <location>
        <begin position="34"/>
        <end position="83"/>
    </location>
</feature>
<dbReference type="SUPFAM" id="SSF111369">
    <property type="entry name" value="HlyD-like secretion proteins"/>
    <property type="match status" value="1"/>
</dbReference>
<dbReference type="NCBIfam" id="TIGR01730">
    <property type="entry name" value="RND_mfp"/>
    <property type="match status" value="1"/>
</dbReference>
<evidence type="ECO:0000259" key="4">
    <source>
        <dbReference type="Pfam" id="PF25954"/>
    </source>
</evidence>
<dbReference type="Pfam" id="PF25954">
    <property type="entry name" value="Beta-barrel_RND_2"/>
    <property type="match status" value="1"/>
</dbReference>
<organism evidence="5">
    <name type="scientific">hydrothermal vent metagenome</name>
    <dbReference type="NCBI Taxonomy" id="652676"/>
    <lineage>
        <taxon>unclassified sequences</taxon>
        <taxon>metagenomes</taxon>
        <taxon>ecological metagenomes</taxon>
    </lineage>
</organism>
<dbReference type="Gene3D" id="2.40.30.170">
    <property type="match status" value="1"/>
</dbReference>
<name>A0A1W1EDG2_9ZZZZ</name>
<dbReference type="EMBL" id="FPKX01000034">
    <property type="protein sequence ID" value="SFZ98097.1"/>
    <property type="molecule type" value="Genomic_DNA"/>
</dbReference>
<evidence type="ECO:0000256" key="1">
    <source>
        <dbReference type="ARBA" id="ARBA00022448"/>
    </source>
</evidence>
<proteinExistence type="predicted"/>
<protein>
    <submittedName>
        <fullName evidence="5">Probable Co/Zn/Cd efflux system membrane fusion protein</fullName>
    </submittedName>
</protein>
<dbReference type="InterPro" id="IPR006143">
    <property type="entry name" value="RND_pump_MFP"/>
</dbReference>
<keyword evidence="1" id="KW-0813">Transport</keyword>
<sequence>MNKIIITALLLLWTSAQAEEMKCAAGKCTSGKETTTKKVPEKPKKSDGAMTAEEHAKMLADEKKVSSEKKSEKRALTSKAEEQSKYKSREGKLTIKQLFNVRTIKVKKEQITQKQTNYGFIVAEHPNMIDVVAWYSGFVEELYADKLYEKVTKGQVLAKVYSPEVYKAKQDYLNALKYNNQRPSASMVNSSKIKLELLNVSEKEIEDIRKNRRVDKLTTIFAPHDGWIFEKNINEGSSFNSKNKLFQIVDLSTVWMEAKLYQDELLKLNTLKEFTVKIKGFDQTFKATKELLYPMLDPKEATATLRLRIDNSDGILKPGMYATLASSATAKSRLLIPRTAIIRKEGKWYAFLATDFKGEYEPVKLDVKPINAQYYEVLSGLHEGESIVDNALFMMDSDAQINSIY</sequence>
<evidence type="ECO:0000313" key="5">
    <source>
        <dbReference type="EMBL" id="SFZ98097.1"/>
    </source>
</evidence>
<dbReference type="PANTHER" id="PTHR30097:SF15">
    <property type="entry name" value="CATION EFFLUX SYSTEM PROTEIN CUSB"/>
    <property type="match status" value="1"/>
</dbReference>
<dbReference type="InterPro" id="IPR051909">
    <property type="entry name" value="MFP_Cation_Efflux"/>
</dbReference>
<accession>A0A1W1EDG2</accession>
<feature type="domain" description="CusB-like barrel-sandwich hybrid" evidence="3">
    <location>
        <begin position="134"/>
        <end position="248"/>
    </location>
</feature>
<dbReference type="GO" id="GO:0022857">
    <property type="term" value="F:transmembrane transporter activity"/>
    <property type="evidence" value="ECO:0007669"/>
    <property type="project" value="InterPro"/>
</dbReference>
<gene>
    <name evidence="5" type="ORF">MNB_SV-5-1194</name>
</gene>
<dbReference type="Pfam" id="PF25919">
    <property type="entry name" value="BSH_CusB"/>
    <property type="match status" value="1"/>
</dbReference>
<dbReference type="InterPro" id="IPR058792">
    <property type="entry name" value="Beta-barrel_RND_2"/>
</dbReference>
<dbReference type="GO" id="GO:0030288">
    <property type="term" value="C:outer membrane-bounded periplasmic space"/>
    <property type="evidence" value="ECO:0007669"/>
    <property type="project" value="TreeGrafter"/>
</dbReference>
<reference evidence="5" key="1">
    <citation type="submission" date="2016-10" db="EMBL/GenBank/DDBJ databases">
        <authorList>
            <person name="de Groot N.N."/>
        </authorList>
    </citation>
    <scope>NUCLEOTIDE SEQUENCE</scope>
</reference>
<dbReference type="GO" id="GO:0016020">
    <property type="term" value="C:membrane"/>
    <property type="evidence" value="ECO:0007669"/>
    <property type="project" value="InterPro"/>
</dbReference>
<dbReference type="GO" id="GO:0060003">
    <property type="term" value="P:copper ion export"/>
    <property type="evidence" value="ECO:0007669"/>
    <property type="project" value="TreeGrafter"/>
</dbReference>
<feature type="domain" description="CusB-like beta-barrel" evidence="4">
    <location>
        <begin position="253"/>
        <end position="327"/>
    </location>
</feature>
<dbReference type="Gene3D" id="2.40.420.20">
    <property type="match status" value="1"/>
</dbReference>
<dbReference type="InterPro" id="IPR058790">
    <property type="entry name" value="BSH_CusB"/>
</dbReference>
<evidence type="ECO:0000259" key="3">
    <source>
        <dbReference type="Pfam" id="PF25919"/>
    </source>
</evidence>
<evidence type="ECO:0000256" key="2">
    <source>
        <dbReference type="SAM" id="MobiDB-lite"/>
    </source>
</evidence>
<feature type="region of interest" description="Disordered" evidence="2">
    <location>
        <begin position="25"/>
        <end position="83"/>
    </location>
</feature>